<gene>
    <name evidence="1" type="ORF">LCGC14_2859650</name>
</gene>
<proteinExistence type="predicted"/>
<sequence length="94" mass="10242">MGGGKDSLPTVFSDRACWRQPAGDSESSYAGKRDMLISHKVFFTSNPELDERHVLVFSDGRYDVVSTPSPDSSVGLGVVWKVMLSYNTGEGVNI</sequence>
<comment type="caution">
    <text evidence="1">The sequence shown here is derived from an EMBL/GenBank/DDBJ whole genome shotgun (WGS) entry which is preliminary data.</text>
</comment>
<evidence type="ECO:0000313" key="1">
    <source>
        <dbReference type="EMBL" id="KKK76835.1"/>
    </source>
</evidence>
<organism evidence="1">
    <name type="scientific">marine sediment metagenome</name>
    <dbReference type="NCBI Taxonomy" id="412755"/>
    <lineage>
        <taxon>unclassified sequences</taxon>
        <taxon>metagenomes</taxon>
        <taxon>ecological metagenomes</taxon>
    </lineage>
</organism>
<dbReference type="EMBL" id="LAZR01055233">
    <property type="protein sequence ID" value="KKK76835.1"/>
    <property type="molecule type" value="Genomic_DNA"/>
</dbReference>
<accession>A0A0F8YSR7</accession>
<protein>
    <submittedName>
        <fullName evidence="1">Uncharacterized protein</fullName>
    </submittedName>
</protein>
<name>A0A0F8YSR7_9ZZZZ</name>
<dbReference type="AlphaFoldDB" id="A0A0F8YSR7"/>
<reference evidence="1" key="1">
    <citation type="journal article" date="2015" name="Nature">
        <title>Complex archaea that bridge the gap between prokaryotes and eukaryotes.</title>
        <authorList>
            <person name="Spang A."/>
            <person name="Saw J.H."/>
            <person name="Jorgensen S.L."/>
            <person name="Zaremba-Niedzwiedzka K."/>
            <person name="Martijn J."/>
            <person name="Lind A.E."/>
            <person name="van Eijk R."/>
            <person name="Schleper C."/>
            <person name="Guy L."/>
            <person name="Ettema T.J."/>
        </authorList>
    </citation>
    <scope>NUCLEOTIDE SEQUENCE</scope>
</reference>